<sequence>MEAGQYGGTSHLQNGPRALKALTQPPPHDKLARLVTHALLHLTYINWDTQRSNSFTSHCYTFLGLLRAPHPGTTVTYVARQNLPPQESQRPVQDGGSCRSEKAFTEPLRQCQSPLSPGSLRTISQIWPCSEMCCPPI</sequence>
<gene>
    <name evidence="1" type="ORF">DPEC_G00226430</name>
</gene>
<organism evidence="1 2">
    <name type="scientific">Dallia pectoralis</name>
    <name type="common">Alaska blackfish</name>
    <dbReference type="NCBI Taxonomy" id="75939"/>
    <lineage>
        <taxon>Eukaryota</taxon>
        <taxon>Metazoa</taxon>
        <taxon>Chordata</taxon>
        <taxon>Craniata</taxon>
        <taxon>Vertebrata</taxon>
        <taxon>Euteleostomi</taxon>
        <taxon>Actinopterygii</taxon>
        <taxon>Neopterygii</taxon>
        <taxon>Teleostei</taxon>
        <taxon>Protacanthopterygii</taxon>
        <taxon>Esociformes</taxon>
        <taxon>Umbridae</taxon>
        <taxon>Dallia</taxon>
    </lineage>
</organism>
<reference evidence="1" key="1">
    <citation type="submission" date="2021-05" db="EMBL/GenBank/DDBJ databases">
        <authorList>
            <person name="Pan Q."/>
            <person name="Jouanno E."/>
            <person name="Zahm M."/>
            <person name="Klopp C."/>
            <person name="Cabau C."/>
            <person name="Louis A."/>
            <person name="Berthelot C."/>
            <person name="Parey E."/>
            <person name="Roest Crollius H."/>
            <person name="Montfort J."/>
            <person name="Robinson-Rechavi M."/>
            <person name="Bouchez O."/>
            <person name="Lampietro C."/>
            <person name="Lopez Roques C."/>
            <person name="Donnadieu C."/>
            <person name="Postlethwait J."/>
            <person name="Bobe J."/>
            <person name="Dillon D."/>
            <person name="Chandos A."/>
            <person name="von Hippel F."/>
            <person name="Guiguen Y."/>
        </authorList>
    </citation>
    <scope>NUCLEOTIDE SEQUENCE</scope>
    <source>
        <strain evidence="1">YG-Jan2019</strain>
    </source>
</reference>
<accession>A0ACC2G0X6</accession>
<protein>
    <submittedName>
        <fullName evidence="1">Uncharacterized protein</fullName>
    </submittedName>
</protein>
<proteinExistence type="predicted"/>
<evidence type="ECO:0000313" key="2">
    <source>
        <dbReference type="Proteomes" id="UP001157502"/>
    </source>
</evidence>
<evidence type="ECO:0000313" key="1">
    <source>
        <dbReference type="EMBL" id="KAJ7997195.1"/>
    </source>
</evidence>
<name>A0ACC2G0X6_DALPE</name>
<dbReference type="EMBL" id="CM055746">
    <property type="protein sequence ID" value="KAJ7997195.1"/>
    <property type="molecule type" value="Genomic_DNA"/>
</dbReference>
<keyword evidence="2" id="KW-1185">Reference proteome</keyword>
<dbReference type="Proteomes" id="UP001157502">
    <property type="component" value="Chromosome 19"/>
</dbReference>
<comment type="caution">
    <text evidence="1">The sequence shown here is derived from an EMBL/GenBank/DDBJ whole genome shotgun (WGS) entry which is preliminary data.</text>
</comment>